<evidence type="ECO:0000313" key="8">
    <source>
        <dbReference type="EMBL" id="SIN68111.1"/>
    </source>
</evidence>
<sequence length="579" mass="65363">MHIRSFLLLLLTGCCFMACKNDFLERYPQSEISPQLFFNTEKDLELYTNSFYANLPGEGIFTADFSSDNVDVSALDEMVTGRRRVFTDAASAGWTWTALYNVNYFLENYDKPAIPAEARNHYAGVARFFRAWFYFDKLKRFGDVPWYSKSLTAGSPELYKARDPRSLIVDSIMVDLNFAATNLRTTKAPARISKWTALSFKSTVALFEGTFRKYHPEFGLQASADALLQEAANAADEVIKSNQYKLATGDAATVYLNLFSAQTPNANEFILSRLYGLAVNKSHPLNQIFTSPTRGNPGITKSLIESYLMRDGSRFSAVPGAATMPFWTEVANRDPRLAQTIRTPGYRRIGATVNLVPDYANAFTGYQNIKFVSTPDQDAAAYTPLPIIRYAEVLLNYAEAMAELKKLTQAEADRSINLLRDRVSMPRLTISGLMADPFLLAQYQHTTDPVVLEVRRERRVELAMEGFRLNDLMRWKEGRLLKEVFYGAYFPAKGTYDLDSDGKNDVAVVDVKPNPAVPGLQYFVLQPDKALSEGDKGKIIIHSKVVKTFDEDKDYLYPLPLSELLLNPQLEQNNKWPEQ</sequence>
<protein>
    <submittedName>
        <fullName evidence="8">Starch-binding associating with outer membrane</fullName>
    </submittedName>
</protein>
<gene>
    <name evidence="8" type="ORF">SAMN04488055_0574</name>
</gene>
<evidence type="ECO:0000256" key="1">
    <source>
        <dbReference type="ARBA" id="ARBA00004442"/>
    </source>
</evidence>
<accession>A0A1N6DBD9</accession>
<dbReference type="Gene3D" id="1.25.40.390">
    <property type="match status" value="1"/>
</dbReference>
<comment type="subcellular location">
    <subcellularLocation>
        <location evidence="1">Cell outer membrane</location>
    </subcellularLocation>
</comment>
<dbReference type="Proteomes" id="UP000185003">
    <property type="component" value="Unassembled WGS sequence"/>
</dbReference>
<dbReference type="EMBL" id="FSRA01000001">
    <property type="protein sequence ID" value="SIN68111.1"/>
    <property type="molecule type" value="Genomic_DNA"/>
</dbReference>
<dbReference type="InterPro" id="IPR012944">
    <property type="entry name" value="SusD_RagB_dom"/>
</dbReference>
<evidence type="ECO:0000313" key="9">
    <source>
        <dbReference type="Proteomes" id="UP000185003"/>
    </source>
</evidence>
<proteinExistence type="inferred from homology"/>
<dbReference type="AlphaFoldDB" id="A0A1N6DBD9"/>
<reference evidence="8 9" key="1">
    <citation type="submission" date="2016-11" db="EMBL/GenBank/DDBJ databases">
        <authorList>
            <person name="Jaros S."/>
            <person name="Januszkiewicz K."/>
            <person name="Wedrychowicz H."/>
        </authorList>
    </citation>
    <scope>NUCLEOTIDE SEQUENCE [LARGE SCALE GENOMIC DNA]</scope>
    <source>
        <strain evidence="8 9">DSM 24787</strain>
    </source>
</reference>
<keyword evidence="5" id="KW-0998">Cell outer membrane</keyword>
<dbReference type="STRING" id="536979.SAMN04488055_0574"/>
<evidence type="ECO:0000256" key="5">
    <source>
        <dbReference type="ARBA" id="ARBA00023237"/>
    </source>
</evidence>
<feature type="chain" id="PRO_5012816951" evidence="6">
    <location>
        <begin position="18"/>
        <end position="579"/>
    </location>
</feature>
<organism evidence="8 9">
    <name type="scientific">Chitinophaga niabensis</name>
    <dbReference type="NCBI Taxonomy" id="536979"/>
    <lineage>
        <taxon>Bacteria</taxon>
        <taxon>Pseudomonadati</taxon>
        <taxon>Bacteroidota</taxon>
        <taxon>Chitinophagia</taxon>
        <taxon>Chitinophagales</taxon>
        <taxon>Chitinophagaceae</taxon>
        <taxon>Chitinophaga</taxon>
    </lineage>
</organism>
<evidence type="ECO:0000256" key="2">
    <source>
        <dbReference type="ARBA" id="ARBA00006275"/>
    </source>
</evidence>
<dbReference type="OrthoDB" id="5694214at2"/>
<feature type="domain" description="RagB/SusD" evidence="7">
    <location>
        <begin position="296"/>
        <end position="576"/>
    </location>
</feature>
<keyword evidence="4" id="KW-0472">Membrane</keyword>
<keyword evidence="9" id="KW-1185">Reference proteome</keyword>
<dbReference type="GO" id="GO:0009279">
    <property type="term" value="C:cell outer membrane"/>
    <property type="evidence" value="ECO:0007669"/>
    <property type="project" value="UniProtKB-SubCell"/>
</dbReference>
<dbReference type="InterPro" id="IPR011990">
    <property type="entry name" value="TPR-like_helical_dom_sf"/>
</dbReference>
<feature type="signal peptide" evidence="6">
    <location>
        <begin position="1"/>
        <end position="17"/>
    </location>
</feature>
<dbReference type="SUPFAM" id="SSF48452">
    <property type="entry name" value="TPR-like"/>
    <property type="match status" value="1"/>
</dbReference>
<keyword evidence="3 6" id="KW-0732">Signal</keyword>
<dbReference type="RefSeq" id="WP_074237696.1">
    <property type="nucleotide sequence ID" value="NZ_FSRA01000001.1"/>
</dbReference>
<comment type="similarity">
    <text evidence="2">Belongs to the SusD family.</text>
</comment>
<dbReference type="Pfam" id="PF07980">
    <property type="entry name" value="SusD_RagB"/>
    <property type="match status" value="1"/>
</dbReference>
<name>A0A1N6DBD9_9BACT</name>
<evidence type="ECO:0000256" key="3">
    <source>
        <dbReference type="ARBA" id="ARBA00022729"/>
    </source>
</evidence>
<evidence type="ECO:0000256" key="4">
    <source>
        <dbReference type="ARBA" id="ARBA00023136"/>
    </source>
</evidence>
<evidence type="ECO:0000256" key="6">
    <source>
        <dbReference type="SAM" id="SignalP"/>
    </source>
</evidence>
<evidence type="ECO:0000259" key="7">
    <source>
        <dbReference type="Pfam" id="PF07980"/>
    </source>
</evidence>